<dbReference type="Pfam" id="PF00856">
    <property type="entry name" value="SET"/>
    <property type="match status" value="1"/>
</dbReference>
<feature type="compositionally biased region" description="Polar residues" evidence="9">
    <location>
        <begin position="646"/>
        <end position="661"/>
    </location>
</feature>
<feature type="region of interest" description="Disordered" evidence="9">
    <location>
        <begin position="849"/>
        <end position="894"/>
    </location>
</feature>
<accession>A0A0C3A5Y7</accession>
<feature type="compositionally biased region" description="Low complexity" evidence="9">
    <location>
        <begin position="362"/>
        <end position="390"/>
    </location>
</feature>
<keyword evidence="5" id="KW-0808">Transferase</keyword>
<dbReference type="GO" id="GO:0005694">
    <property type="term" value="C:chromosome"/>
    <property type="evidence" value="ECO:0007669"/>
    <property type="project" value="UniProtKB-SubCell"/>
</dbReference>
<dbReference type="AlphaFoldDB" id="A0A0C3A5Y7"/>
<evidence type="ECO:0000256" key="7">
    <source>
        <dbReference type="ARBA" id="ARBA00022853"/>
    </source>
</evidence>
<dbReference type="Proteomes" id="UP000053989">
    <property type="component" value="Unassembled WGS sequence"/>
</dbReference>
<feature type="region of interest" description="Disordered" evidence="9">
    <location>
        <begin position="1"/>
        <end position="20"/>
    </location>
</feature>
<sequence length="1130" mass="124543">MAPASVAGSNSSSLVKKAPRPVPWRPTKIMNVRDLSKDDDFLSHLLVEKLGTGGVPLYVHKMDPSRKLPKVDAEDLMVIVRRLVTSKLGPHIAVRQAVDELLALPPVRFYLKPYTQKQINACATHASRYFELYNPIGSIEIAHTSRYSHQTGKSELCILATRPLTPGMVIAELKGSMAHLSMEEDRELKRTDLRSSDIRRDFSVIHSRQMKKNHLFLGPARFVNHDCENNCELFREGKYITFRVVRPIAVGEEITAHYGDGYFGRKNRFCLCETCEKNGRGGYTPENPNGGNDSDAGASEDELSDSEPAATEVGNVNERRTRRGVYAIVQEHDDSDESDDEEKETDKPLADAHVDLDLELGSHPSSSRRPSASRRSVSSSAPRSHSSSVPEDTKEAFTSIISIRRQKQTVSVTAPAPNGCTRHPSRASRGSASRMSTPVNGKGKEKEKIPIKEDPETRVLRIRPTLPSDKGESVSASTRAVPLGPDGRSLPTCVICGNVLPVISINNQVVWGLHLDTSPPRRGRKCKVQQECPRCMRHFAIYGHPWPARLPSQVVGPSGRDDPEPSRRPIQKASSTAERKRPPGADERSSKKNKTDQGLVVEMSSKAKEMLIPPKRKRGRPRKHPLPQEEPPKRKRGRPRIHSPSRSHLPSTLKPTASTSRPPAGVRSKSSTPSECSYVGPKSLAVQSQPRDSNGRFGKKSATNGRYMRNPVSAVVARAQRVLQRRKVKSWLEDNHEQESLTDAEARQTVMKQAILTDVNVSPRPIKRLRNSTSLTNSVDRQAATKRTTPTDVDASPRPTKRLRNGTHPVDGDDDPIPLSALSSTSFRFNGLNGSLLCRPNPTNFARRKWAPDPCEGDPAHDDEDTESSLRTLESDSNGPVTPEDRTPLPIPAPISIIPERNKTIVPDTSPRCSIPHAHAGSIASVLVFKPSPVNFARRRWCSTSKSPLELGSGTRRSQRLRPRASYPGEDDLLLSTQSQMVSVLDMPSILTGRSVSPGKNPKTGATSDGTSEPVVENIDRFSNSVARHRTGLHGESLETTNSEDDRVVEGPLAETPDARGLSADEDMLSRLRITYTTELPPDVPWKNAEATPVSHYFKKSASFHSDNFASPTHLVHAGWDDSVSDTLSE</sequence>
<dbReference type="Gene3D" id="2.170.270.10">
    <property type="entry name" value="SET domain"/>
    <property type="match status" value="1"/>
</dbReference>
<dbReference type="HOGENOM" id="CLU_006599_0_0_1"/>
<dbReference type="InParanoid" id="A0A0C3A5Y7"/>
<dbReference type="SUPFAM" id="SSF82199">
    <property type="entry name" value="SET domain"/>
    <property type="match status" value="1"/>
</dbReference>
<evidence type="ECO:0000256" key="1">
    <source>
        <dbReference type="ARBA" id="ARBA00004123"/>
    </source>
</evidence>
<organism evidence="11 12">
    <name type="scientific">Scleroderma citrinum Foug A</name>
    <dbReference type="NCBI Taxonomy" id="1036808"/>
    <lineage>
        <taxon>Eukaryota</taxon>
        <taxon>Fungi</taxon>
        <taxon>Dikarya</taxon>
        <taxon>Basidiomycota</taxon>
        <taxon>Agaricomycotina</taxon>
        <taxon>Agaricomycetes</taxon>
        <taxon>Agaricomycetidae</taxon>
        <taxon>Boletales</taxon>
        <taxon>Sclerodermatineae</taxon>
        <taxon>Sclerodermataceae</taxon>
        <taxon>Scleroderma</taxon>
    </lineage>
</organism>
<feature type="compositionally biased region" description="Polar residues" evidence="9">
    <location>
        <begin position="869"/>
        <end position="880"/>
    </location>
</feature>
<keyword evidence="7" id="KW-0156">Chromatin regulator</keyword>
<keyword evidence="12" id="KW-1185">Reference proteome</keyword>
<evidence type="ECO:0000256" key="8">
    <source>
        <dbReference type="ARBA" id="ARBA00023242"/>
    </source>
</evidence>
<feature type="region of interest" description="Disordered" evidence="9">
    <location>
        <begin position="770"/>
        <end position="817"/>
    </location>
</feature>
<name>A0A0C3A5Y7_9AGAM</name>
<dbReference type="GO" id="GO:0005634">
    <property type="term" value="C:nucleus"/>
    <property type="evidence" value="ECO:0007669"/>
    <property type="project" value="UniProtKB-SubCell"/>
</dbReference>
<dbReference type="PANTHER" id="PTHR12977">
    <property type="entry name" value="SUPPRESSOR OF VARIEGATION 4-20-RELATED"/>
    <property type="match status" value="1"/>
</dbReference>
<evidence type="ECO:0000256" key="9">
    <source>
        <dbReference type="SAM" id="MobiDB-lite"/>
    </source>
</evidence>
<gene>
    <name evidence="11" type="ORF">SCLCIDRAFT_1208511</name>
</gene>
<keyword evidence="3" id="KW-0158">Chromosome</keyword>
<evidence type="ECO:0000256" key="6">
    <source>
        <dbReference type="ARBA" id="ARBA00022691"/>
    </source>
</evidence>
<dbReference type="InterPro" id="IPR017956">
    <property type="entry name" value="AT_hook_DNA-bd_motif"/>
</dbReference>
<dbReference type="InterPro" id="IPR039977">
    <property type="entry name" value="Suv4-20/Set9"/>
</dbReference>
<feature type="region of interest" description="Disordered" evidence="9">
    <location>
        <begin position="357"/>
        <end position="448"/>
    </location>
</feature>
<feature type="compositionally biased region" description="Basic residues" evidence="9">
    <location>
        <begin position="633"/>
        <end position="645"/>
    </location>
</feature>
<keyword evidence="4" id="KW-0489">Methyltransferase</keyword>
<dbReference type="GO" id="GO:0003677">
    <property type="term" value="F:DNA binding"/>
    <property type="evidence" value="ECO:0007669"/>
    <property type="project" value="InterPro"/>
</dbReference>
<reference evidence="12" key="2">
    <citation type="submission" date="2015-01" db="EMBL/GenBank/DDBJ databases">
        <title>Evolutionary Origins and Diversification of the Mycorrhizal Mutualists.</title>
        <authorList>
            <consortium name="DOE Joint Genome Institute"/>
            <consortium name="Mycorrhizal Genomics Consortium"/>
            <person name="Kohler A."/>
            <person name="Kuo A."/>
            <person name="Nagy L.G."/>
            <person name="Floudas D."/>
            <person name="Copeland A."/>
            <person name="Barry K.W."/>
            <person name="Cichocki N."/>
            <person name="Veneault-Fourrey C."/>
            <person name="LaButti K."/>
            <person name="Lindquist E.A."/>
            <person name="Lipzen A."/>
            <person name="Lundell T."/>
            <person name="Morin E."/>
            <person name="Murat C."/>
            <person name="Riley R."/>
            <person name="Ohm R."/>
            <person name="Sun H."/>
            <person name="Tunlid A."/>
            <person name="Henrissat B."/>
            <person name="Grigoriev I.V."/>
            <person name="Hibbett D.S."/>
            <person name="Martin F."/>
        </authorList>
    </citation>
    <scope>NUCLEOTIDE SEQUENCE [LARGE SCALE GENOMIC DNA]</scope>
    <source>
        <strain evidence="12">Foug A</strain>
    </source>
</reference>
<dbReference type="InterPro" id="IPR046341">
    <property type="entry name" value="SET_dom_sf"/>
</dbReference>
<evidence type="ECO:0000256" key="3">
    <source>
        <dbReference type="ARBA" id="ARBA00022454"/>
    </source>
</evidence>
<evidence type="ECO:0000313" key="12">
    <source>
        <dbReference type="Proteomes" id="UP000053989"/>
    </source>
</evidence>
<dbReference type="SMART" id="SM00317">
    <property type="entry name" value="SET"/>
    <property type="match status" value="1"/>
</dbReference>
<feature type="region of interest" description="Disordered" evidence="9">
    <location>
        <begin position="946"/>
        <end position="971"/>
    </location>
</feature>
<dbReference type="CDD" id="cd10524">
    <property type="entry name" value="SET_Suv4-20-like"/>
    <property type="match status" value="1"/>
</dbReference>
<evidence type="ECO:0000256" key="5">
    <source>
        <dbReference type="ARBA" id="ARBA00022679"/>
    </source>
</evidence>
<proteinExistence type="predicted"/>
<dbReference type="OrthoDB" id="6627536at2759"/>
<evidence type="ECO:0000256" key="2">
    <source>
        <dbReference type="ARBA" id="ARBA00004286"/>
    </source>
</evidence>
<keyword evidence="8" id="KW-0539">Nucleus</keyword>
<dbReference type="EMBL" id="KN822007">
    <property type="protein sequence ID" value="KIM69088.1"/>
    <property type="molecule type" value="Genomic_DNA"/>
</dbReference>
<feature type="region of interest" description="Disordered" evidence="9">
    <location>
        <begin position="280"/>
        <end position="323"/>
    </location>
</feature>
<dbReference type="SMART" id="SM00384">
    <property type="entry name" value="AT_hook"/>
    <property type="match status" value="2"/>
</dbReference>
<dbReference type="PROSITE" id="PS50280">
    <property type="entry name" value="SET"/>
    <property type="match status" value="1"/>
</dbReference>
<evidence type="ECO:0000313" key="11">
    <source>
        <dbReference type="EMBL" id="KIM69088.1"/>
    </source>
</evidence>
<feature type="compositionally biased region" description="Basic and acidic residues" evidence="9">
    <location>
        <begin position="577"/>
        <end position="595"/>
    </location>
</feature>
<dbReference type="Gene3D" id="1.10.10.1700">
    <property type="entry name" value="Histone-lysine N-methyltransferase"/>
    <property type="match status" value="1"/>
</dbReference>
<feature type="compositionally biased region" description="Basic residues" evidence="9">
    <location>
        <begin position="614"/>
        <end position="625"/>
    </location>
</feature>
<feature type="region of interest" description="Disordered" evidence="9">
    <location>
        <begin position="992"/>
        <end position="1014"/>
    </location>
</feature>
<feature type="compositionally biased region" description="Low complexity" evidence="9">
    <location>
        <begin position="427"/>
        <end position="436"/>
    </location>
</feature>
<comment type="subcellular location">
    <subcellularLocation>
        <location evidence="2">Chromosome</location>
    </subcellularLocation>
    <subcellularLocation>
        <location evidence="1">Nucleus</location>
    </subcellularLocation>
</comment>
<evidence type="ECO:0000259" key="10">
    <source>
        <dbReference type="PROSITE" id="PS50280"/>
    </source>
</evidence>
<dbReference type="STRING" id="1036808.A0A0C3A5Y7"/>
<dbReference type="GO" id="GO:0032259">
    <property type="term" value="P:methylation"/>
    <property type="evidence" value="ECO:0007669"/>
    <property type="project" value="UniProtKB-KW"/>
</dbReference>
<dbReference type="PANTHER" id="PTHR12977:SF4">
    <property type="entry name" value="HISTONE-LYSINE N-METHYLTRANSFERASE KMT5B"/>
    <property type="match status" value="1"/>
</dbReference>
<reference evidence="11 12" key="1">
    <citation type="submission" date="2014-04" db="EMBL/GenBank/DDBJ databases">
        <authorList>
            <consortium name="DOE Joint Genome Institute"/>
            <person name="Kuo A."/>
            <person name="Kohler A."/>
            <person name="Nagy L.G."/>
            <person name="Floudas D."/>
            <person name="Copeland A."/>
            <person name="Barry K.W."/>
            <person name="Cichocki N."/>
            <person name="Veneault-Fourrey C."/>
            <person name="LaButti K."/>
            <person name="Lindquist E.A."/>
            <person name="Lipzen A."/>
            <person name="Lundell T."/>
            <person name="Morin E."/>
            <person name="Murat C."/>
            <person name="Sun H."/>
            <person name="Tunlid A."/>
            <person name="Henrissat B."/>
            <person name="Grigoriev I.V."/>
            <person name="Hibbett D.S."/>
            <person name="Martin F."/>
            <person name="Nordberg H.P."/>
            <person name="Cantor M.N."/>
            <person name="Hua S.X."/>
        </authorList>
    </citation>
    <scope>NUCLEOTIDE SEQUENCE [LARGE SCALE GENOMIC DNA]</scope>
    <source>
        <strain evidence="11 12">Foug A</strain>
    </source>
</reference>
<evidence type="ECO:0000256" key="4">
    <source>
        <dbReference type="ARBA" id="ARBA00022603"/>
    </source>
</evidence>
<feature type="domain" description="SET" evidence="10">
    <location>
        <begin position="137"/>
        <end position="259"/>
    </location>
</feature>
<keyword evidence="6" id="KW-0949">S-adenosyl-L-methionine</keyword>
<dbReference type="InterPro" id="IPR041938">
    <property type="entry name" value="Hist-Lys_N-MTase_N"/>
</dbReference>
<dbReference type="InterPro" id="IPR001214">
    <property type="entry name" value="SET_dom"/>
</dbReference>
<protein>
    <recommendedName>
        <fullName evidence="10">SET domain-containing protein</fullName>
    </recommendedName>
</protein>
<feature type="compositionally biased region" description="Polar residues" evidence="9">
    <location>
        <begin position="771"/>
        <end position="791"/>
    </location>
</feature>
<dbReference type="GO" id="GO:0042799">
    <property type="term" value="F:histone H4K20 methyltransferase activity"/>
    <property type="evidence" value="ECO:0007669"/>
    <property type="project" value="TreeGrafter"/>
</dbReference>
<feature type="region of interest" description="Disordered" evidence="9">
    <location>
        <begin position="547"/>
        <end position="706"/>
    </location>
</feature>